<protein>
    <recommendedName>
        <fullName evidence="10">Condensin complex subunit 1</fullName>
    </recommendedName>
</protein>
<dbReference type="Gene3D" id="1.25.10.10">
    <property type="entry name" value="Leucine-rich Repeat Variant"/>
    <property type="match status" value="2"/>
</dbReference>
<dbReference type="Pfam" id="PF12717">
    <property type="entry name" value="Cnd1"/>
    <property type="match status" value="1"/>
</dbReference>
<dbReference type="STRING" id="610380.E2BG07"/>
<feature type="region of interest" description="Disordered" evidence="12">
    <location>
        <begin position="1242"/>
        <end position="1293"/>
    </location>
</feature>
<dbReference type="GO" id="GO:0051301">
    <property type="term" value="P:cell division"/>
    <property type="evidence" value="ECO:0007669"/>
    <property type="project" value="UniProtKB-KW"/>
</dbReference>
<keyword evidence="4" id="KW-0158">Chromosome</keyword>
<evidence type="ECO:0000256" key="9">
    <source>
        <dbReference type="ARBA" id="ARBA00023306"/>
    </source>
</evidence>
<evidence type="ECO:0000256" key="12">
    <source>
        <dbReference type="SAM" id="MobiDB-lite"/>
    </source>
</evidence>
<evidence type="ECO:0000256" key="10">
    <source>
        <dbReference type="PIRNR" id="PIRNR017127"/>
    </source>
</evidence>
<dbReference type="GO" id="GO:0005634">
    <property type="term" value="C:nucleus"/>
    <property type="evidence" value="ECO:0007669"/>
    <property type="project" value="UniProtKB-SubCell"/>
</dbReference>
<dbReference type="SUPFAM" id="SSF48371">
    <property type="entry name" value="ARM repeat"/>
    <property type="match status" value="1"/>
</dbReference>
<dbReference type="GO" id="GO:0000796">
    <property type="term" value="C:condensin complex"/>
    <property type="evidence" value="ECO:0007669"/>
    <property type="project" value="TreeGrafter"/>
</dbReference>
<dbReference type="FunCoup" id="E2BG07">
    <property type="interactions" value="860"/>
</dbReference>
<evidence type="ECO:0000313" key="16">
    <source>
        <dbReference type="EMBL" id="EFN85409.1"/>
    </source>
</evidence>
<sequence length="1336" mass="153207">MISQNLDGTRSALEEQGARFILNHFDTFFSVVVHGSKVEIEVCIRSFNRIHKAVEILVDELEKIFDRDNDITEENREEYLCINKMLAYLFSWFVCHINNYIVKDANESNTGKDEMEWEKNRSKALDLLYRWLQIPLYKIWSPPIVENSFVTILAQVCYKILEGTKDPKQKYIRETIFEILGTLVKKYNHGITCVVRIIQLVKLYDTLVIHIAAGVVHMVTKCNCNGLIKEMMNEIRQNDVGESDSRNISMFLENIAISQPDLIIPILDEIMEYLSNDHYTMRNCVIATLGAVVQKALTSENLTEEQKQQRDDCLNYLEEHILDCNAYVRSKVLQIWQRLCCEGAVPLARYGSLLAATALRLEDKSANVRRQALQLLRTLLQSNPFAGKLNCTELSSSLENERAKLQKLKTQVASVSGRGHAQRFELWTALLPDIKAAIGNVLKDDEADDDVNVEEDENIDPDQVFEHVRQLLLNREVTEAVTYLWKICTKLKEAPDMENLSIEAKEECLFAFLLKIFIDSEGRSMNNDENATDVEKSEKDELVKQMVKRKYVVNYLKNCLRFATELEETIPMAEKLLFSTCAGDAVESCTFLGTAYQFGVTGTAKCVRNALFQVFHRDQSVRNNIAMVYKQIYLDVDANDKRSDRQIAVTCANRLIGLLKDLQPGQSPALAQLVATWHESGELNSELLQMLWEKFSLKYSGTSQIDSRAALMIITMIGQAETNVAIDNLEVLVKVGLGARAKEDLLLARDTCRMLLQIRQTSKDVDKAPLRYSNDHDMFREILILLTDNFPSTSEKAYISFTTDAINAIYHLADQPHELMKKLLLDICEKGQIVDKEKIQDIKVSYIVLTQLLYVIGHVAIREMVHLDTFVYNEQKRRNVLRELQGSNGNKQRRKDMSLPSFTENKSARHVSKNTSMASVAHEDNGEESLEGAVDDAEAEFINNALENEILIGNGLLARFVPLVLNVCKHPEKYDNENLQAAGSLALSKMMTVSSEFCEQNLQLLVTILERSQYPGVRSNMLIGLSDLATRFPNQVEPWSKHIYGRLRDADTSVRRTCVRMLSNLIMREMIRVKGQVSELALCIMDEDEQIRQDTKEFFNQLAQKGNALYNVVPDILSRLADSELNLEEKQFQETIKYILSLLQKEKHVDTIIEKICARFKLAVTERQWRDLSYCLSLLQFSGRSVRRLIENLPLLKDKIHYKPVLSALENIIEQVKKRADTKAVGTELEEKLQELLESDANSEMTDNRLMPPPSNVPKIRRNTRRTRRKSTSDEEENSSDGEENADNPPVIKPRECERLRQYYIYYRFLMLLYLSPIFIAGMSRQYFHVKCKIHI</sequence>
<evidence type="ECO:0000256" key="3">
    <source>
        <dbReference type="ARBA" id="ARBA00009606"/>
    </source>
</evidence>
<keyword evidence="7 10" id="KW-0226">DNA condensation</keyword>
<evidence type="ECO:0000256" key="1">
    <source>
        <dbReference type="ARBA" id="ARBA00004123"/>
    </source>
</evidence>
<feature type="region of interest" description="Disordered" evidence="12">
    <location>
        <begin position="883"/>
        <end position="925"/>
    </location>
</feature>
<dbReference type="EMBL" id="GL448096">
    <property type="protein sequence ID" value="EFN85409.1"/>
    <property type="molecule type" value="Genomic_DNA"/>
</dbReference>
<keyword evidence="9 10" id="KW-0131">Cell cycle</keyword>
<dbReference type="PIRSF" id="PIRSF017127">
    <property type="entry name" value="Condensin_D2"/>
    <property type="match status" value="1"/>
</dbReference>
<evidence type="ECO:0000256" key="4">
    <source>
        <dbReference type="ARBA" id="ARBA00022454"/>
    </source>
</evidence>
<dbReference type="InterPro" id="IPR024324">
    <property type="entry name" value="Condensin_cplx_su1_N"/>
</dbReference>
<evidence type="ECO:0000259" key="15">
    <source>
        <dbReference type="Pfam" id="PF12922"/>
    </source>
</evidence>
<comment type="similarity">
    <text evidence="3 10">Belongs to the CND1 (condensin subunit 1) family.</text>
</comment>
<evidence type="ECO:0000259" key="14">
    <source>
        <dbReference type="Pfam" id="PF12717"/>
    </source>
</evidence>
<dbReference type="GO" id="GO:0042393">
    <property type="term" value="F:histone binding"/>
    <property type="evidence" value="ECO:0007669"/>
    <property type="project" value="TreeGrafter"/>
</dbReference>
<evidence type="ECO:0000313" key="17">
    <source>
        <dbReference type="Proteomes" id="UP000008237"/>
    </source>
</evidence>
<keyword evidence="8" id="KW-0539">Nucleus</keyword>
<proteinExistence type="inferred from homology"/>
<dbReference type="GO" id="GO:0007076">
    <property type="term" value="P:mitotic chromosome condensation"/>
    <property type="evidence" value="ECO:0007669"/>
    <property type="project" value="InterPro"/>
</dbReference>
<keyword evidence="13" id="KW-0472">Membrane</keyword>
<dbReference type="Proteomes" id="UP000008237">
    <property type="component" value="Unassembled WGS sequence"/>
</dbReference>
<feature type="transmembrane region" description="Helical" evidence="13">
    <location>
        <begin position="1303"/>
        <end position="1323"/>
    </location>
</feature>
<dbReference type="InterPro" id="IPR016024">
    <property type="entry name" value="ARM-type_fold"/>
</dbReference>
<evidence type="ECO:0000256" key="5">
    <source>
        <dbReference type="ARBA" id="ARBA00022618"/>
    </source>
</evidence>
<feature type="domain" description="Condensin complex subunit 1 N-terminal" evidence="15">
    <location>
        <begin position="50"/>
        <end position="192"/>
    </location>
</feature>
<evidence type="ECO:0000256" key="7">
    <source>
        <dbReference type="ARBA" id="ARBA00023067"/>
    </source>
</evidence>
<dbReference type="Pfam" id="PF20168">
    <property type="entry name" value="PDS5"/>
    <property type="match status" value="1"/>
</dbReference>
<evidence type="ECO:0000256" key="11">
    <source>
        <dbReference type="SAM" id="Coils"/>
    </source>
</evidence>
<name>E2BG07_HARSA</name>
<dbReference type="OMA" id="DVIAKLW"/>
<dbReference type="GO" id="GO:0010032">
    <property type="term" value="P:meiotic chromosome condensation"/>
    <property type="evidence" value="ECO:0007669"/>
    <property type="project" value="TreeGrafter"/>
</dbReference>
<keyword evidence="11" id="KW-0175">Coiled coil</keyword>
<keyword evidence="6 10" id="KW-0498">Mitosis</keyword>
<feature type="compositionally biased region" description="Acidic residues" evidence="12">
    <location>
        <begin position="1274"/>
        <end position="1286"/>
    </location>
</feature>
<feature type="compositionally biased region" description="Basic residues" evidence="12">
    <location>
        <begin position="1259"/>
        <end position="1270"/>
    </location>
</feature>
<feature type="coiled-coil region" evidence="11">
    <location>
        <begin position="391"/>
        <end position="418"/>
    </location>
</feature>
<comment type="function">
    <text evidence="10">Regulatory subunit of the condensin complex, a complex required for conversion of interphase chromatin into mitotic-like condense chromosomes. The condensin complex probably introduces positive supercoils into relaxed DNA in the presence of type I topoisomerases and converts nicked DNA into positive knotted forms in the presence of type II topoisomerases.</text>
</comment>
<evidence type="ECO:0000256" key="2">
    <source>
        <dbReference type="ARBA" id="ARBA00004286"/>
    </source>
</evidence>
<dbReference type="InterPro" id="IPR007673">
    <property type="entry name" value="Condensin_cplx_su1"/>
</dbReference>
<accession>E2BG07</accession>
<dbReference type="GO" id="GO:0000779">
    <property type="term" value="C:condensed chromosome, centromeric region"/>
    <property type="evidence" value="ECO:0007669"/>
    <property type="project" value="TreeGrafter"/>
</dbReference>
<evidence type="ECO:0000256" key="8">
    <source>
        <dbReference type="ARBA" id="ARBA00023242"/>
    </source>
</evidence>
<dbReference type="Pfam" id="PF12922">
    <property type="entry name" value="Cnd1_N"/>
    <property type="match status" value="1"/>
</dbReference>
<keyword evidence="5 10" id="KW-0132">Cell division</keyword>
<dbReference type="OrthoDB" id="436262at2759"/>
<evidence type="ECO:0000256" key="6">
    <source>
        <dbReference type="ARBA" id="ARBA00022776"/>
    </source>
</evidence>
<dbReference type="PANTHER" id="PTHR14222">
    <property type="entry name" value="CONDENSIN"/>
    <property type="match status" value="1"/>
</dbReference>
<evidence type="ECO:0000256" key="13">
    <source>
        <dbReference type="SAM" id="Phobius"/>
    </source>
</evidence>
<reference evidence="16 17" key="1">
    <citation type="journal article" date="2010" name="Science">
        <title>Genomic comparison of the ants Camponotus floridanus and Harpegnathos saltator.</title>
        <authorList>
            <person name="Bonasio R."/>
            <person name="Zhang G."/>
            <person name="Ye C."/>
            <person name="Mutti N.S."/>
            <person name="Fang X."/>
            <person name="Qin N."/>
            <person name="Donahue G."/>
            <person name="Yang P."/>
            <person name="Li Q."/>
            <person name="Li C."/>
            <person name="Zhang P."/>
            <person name="Huang Z."/>
            <person name="Berger S.L."/>
            <person name="Reinberg D."/>
            <person name="Wang J."/>
            <person name="Liebig J."/>
        </authorList>
    </citation>
    <scope>NUCLEOTIDE SEQUENCE [LARGE SCALE GENOMIC DNA]</scope>
    <source>
        <strain evidence="16 17">R22 G/1</strain>
    </source>
</reference>
<keyword evidence="17" id="KW-1185">Reference proteome</keyword>
<keyword evidence="13" id="KW-1133">Transmembrane helix</keyword>
<dbReference type="InParanoid" id="E2BG07"/>
<dbReference type="InterPro" id="IPR011989">
    <property type="entry name" value="ARM-like"/>
</dbReference>
<comment type="subcellular location">
    <subcellularLocation>
        <location evidence="2">Chromosome</location>
    </subcellularLocation>
    <subcellularLocation>
        <location evidence="1">Nucleus</location>
    </subcellularLocation>
</comment>
<keyword evidence="13" id="KW-0812">Transmembrane</keyword>
<gene>
    <name evidence="16" type="ORF">EAI_14624</name>
</gene>
<feature type="domain" description="Condensin complex subunit 1 C-terminal" evidence="14">
    <location>
        <begin position="1017"/>
        <end position="1177"/>
    </location>
</feature>
<dbReference type="InterPro" id="IPR026971">
    <property type="entry name" value="CND1/NCAPD3"/>
</dbReference>
<organism evidence="17">
    <name type="scientific">Harpegnathos saltator</name>
    <name type="common">Jerdon's jumping ant</name>
    <dbReference type="NCBI Taxonomy" id="610380"/>
    <lineage>
        <taxon>Eukaryota</taxon>
        <taxon>Metazoa</taxon>
        <taxon>Ecdysozoa</taxon>
        <taxon>Arthropoda</taxon>
        <taxon>Hexapoda</taxon>
        <taxon>Insecta</taxon>
        <taxon>Pterygota</taxon>
        <taxon>Neoptera</taxon>
        <taxon>Endopterygota</taxon>
        <taxon>Hymenoptera</taxon>
        <taxon>Apocrita</taxon>
        <taxon>Aculeata</taxon>
        <taxon>Formicoidea</taxon>
        <taxon>Formicidae</taxon>
        <taxon>Ponerinae</taxon>
        <taxon>Ponerini</taxon>
        <taxon>Harpegnathos</taxon>
    </lineage>
</organism>
<dbReference type="PANTHER" id="PTHR14222:SF2">
    <property type="entry name" value="CONDENSIN COMPLEX SUBUNIT 1"/>
    <property type="match status" value="1"/>
</dbReference>
<dbReference type="InterPro" id="IPR032682">
    <property type="entry name" value="Cnd1_C"/>
</dbReference>